<feature type="transmembrane region" description="Helical" evidence="8">
    <location>
        <begin position="301"/>
        <end position="326"/>
    </location>
</feature>
<protein>
    <submittedName>
        <fullName evidence="9">AI-2E family transporter</fullName>
    </submittedName>
</protein>
<comment type="similarity">
    <text evidence="2">Belongs to the autoinducer-2 exporter (AI-2E) (TC 2.A.86) family.</text>
</comment>
<gene>
    <name evidence="9" type="ORF">NSA47_02960</name>
</gene>
<feature type="transmembrane region" description="Helical" evidence="8">
    <location>
        <begin position="273"/>
        <end position="295"/>
    </location>
</feature>
<keyword evidence="7 8" id="KW-0472">Membrane</keyword>
<feature type="transmembrane region" description="Helical" evidence="8">
    <location>
        <begin position="236"/>
        <end position="266"/>
    </location>
</feature>
<dbReference type="Proteomes" id="UP001205748">
    <property type="component" value="Unassembled WGS sequence"/>
</dbReference>
<feature type="transmembrane region" description="Helical" evidence="8">
    <location>
        <begin position="213"/>
        <end position="230"/>
    </location>
</feature>
<dbReference type="PANTHER" id="PTHR21716:SF53">
    <property type="entry name" value="PERMEASE PERM-RELATED"/>
    <property type="match status" value="1"/>
</dbReference>
<evidence type="ECO:0000256" key="5">
    <source>
        <dbReference type="ARBA" id="ARBA00022692"/>
    </source>
</evidence>
<dbReference type="EMBL" id="JANKAS010000002">
    <property type="protein sequence ID" value="MCR1897947.1"/>
    <property type="molecule type" value="Genomic_DNA"/>
</dbReference>
<dbReference type="InterPro" id="IPR002549">
    <property type="entry name" value="AI-2E-like"/>
</dbReference>
<dbReference type="AlphaFoldDB" id="A0AAE3KZA0"/>
<accession>A0AAE3KZA0</accession>
<keyword evidence="6 8" id="KW-1133">Transmembrane helix</keyword>
<evidence type="ECO:0000256" key="8">
    <source>
        <dbReference type="SAM" id="Phobius"/>
    </source>
</evidence>
<organism evidence="9 10">
    <name type="scientific">Irregularibacter muris</name>
    <dbReference type="NCBI Taxonomy" id="1796619"/>
    <lineage>
        <taxon>Bacteria</taxon>
        <taxon>Bacillati</taxon>
        <taxon>Bacillota</taxon>
        <taxon>Clostridia</taxon>
        <taxon>Eubacteriales</taxon>
        <taxon>Eubacteriaceae</taxon>
        <taxon>Irregularibacter</taxon>
    </lineage>
</organism>
<keyword evidence="3" id="KW-0813">Transport</keyword>
<keyword evidence="4" id="KW-1003">Cell membrane</keyword>
<keyword evidence="5 8" id="KW-0812">Transmembrane</keyword>
<evidence type="ECO:0000256" key="7">
    <source>
        <dbReference type="ARBA" id="ARBA00023136"/>
    </source>
</evidence>
<comment type="subcellular location">
    <subcellularLocation>
        <location evidence="1">Cell membrane</location>
        <topology evidence="1">Multi-pass membrane protein</topology>
    </subcellularLocation>
</comment>
<name>A0AAE3KZA0_9FIRM</name>
<feature type="transmembrane region" description="Helical" evidence="8">
    <location>
        <begin position="63"/>
        <end position="85"/>
    </location>
</feature>
<dbReference type="PANTHER" id="PTHR21716">
    <property type="entry name" value="TRANSMEMBRANE PROTEIN"/>
    <property type="match status" value="1"/>
</dbReference>
<feature type="transmembrane region" description="Helical" evidence="8">
    <location>
        <begin position="7"/>
        <end position="25"/>
    </location>
</feature>
<keyword evidence="10" id="KW-1185">Reference proteome</keyword>
<evidence type="ECO:0000256" key="1">
    <source>
        <dbReference type="ARBA" id="ARBA00004651"/>
    </source>
</evidence>
<evidence type="ECO:0000313" key="9">
    <source>
        <dbReference type="EMBL" id="MCR1897947.1"/>
    </source>
</evidence>
<evidence type="ECO:0000256" key="2">
    <source>
        <dbReference type="ARBA" id="ARBA00009773"/>
    </source>
</evidence>
<comment type="caution">
    <text evidence="9">The sequence shown here is derived from an EMBL/GenBank/DDBJ whole genome shotgun (WGS) entry which is preliminary data.</text>
</comment>
<feature type="transmembrane region" description="Helical" evidence="8">
    <location>
        <begin position="150"/>
        <end position="172"/>
    </location>
</feature>
<evidence type="ECO:0000313" key="10">
    <source>
        <dbReference type="Proteomes" id="UP001205748"/>
    </source>
</evidence>
<evidence type="ECO:0000256" key="6">
    <source>
        <dbReference type="ARBA" id="ARBA00022989"/>
    </source>
</evidence>
<dbReference type="Pfam" id="PF01594">
    <property type="entry name" value="AI-2E_transport"/>
    <property type="match status" value="1"/>
</dbReference>
<sequence>MIFKRRTWLLGLFYVIVFLILYFLLKIRAQLFSILSPFIIAIAFAYLLNPLVNFVQKKGVGRFYSVLLVYLLFIGLIVILGWSVIPTIVDETSKLVSDLPDYAEQVQKIVKNFRESSKNQLPESINNIINQNINRIEDIAIHSLQKISSIVINFFSRFLNIIIVPILAFYFLKDKDEFKRRITLLIPQKWRTEILEISTSVDKVLGSYIRGQILVATFVGGSTAIGLYLLDVKYALVIGLIAGIVDVIPYFGPVIGAVPAMIVAFIQQPIKALWVLILIAIIQQLESGIVSPKIIGSSVGLHPVAIILSLFIGGSFFGVVGMILAVPFTATIKVIGTHLMNYIVD</sequence>
<dbReference type="RefSeq" id="WP_257529413.1">
    <property type="nucleotide sequence ID" value="NZ_JANKAS010000002.1"/>
</dbReference>
<dbReference type="GO" id="GO:0055085">
    <property type="term" value="P:transmembrane transport"/>
    <property type="evidence" value="ECO:0007669"/>
    <property type="project" value="TreeGrafter"/>
</dbReference>
<evidence type="ECO:0000256" key="3">
    <source>
        <dbReference type="ARBA" id="ARBA00022448"/>
    </source>
</evidence>
<feature type="transmembrane region" description="Helical" evidence="8">
    <location>
        <begin position="31"/>
        <end position="51"/>
    </location>
</feature>
<evidence type="ECO:0000256" key="4">
    <source>
        <dbReference type="ARBA" id="ARBA00022475"/>
    </source>
</evidence>
<reference evidence="9" key="1">
    <citation type="submission" date="2022-07" db="EMBL/GenBank/DDBJ databases">
        <title>Enhanced cultured diversity of the mouse gut microbiota enables custom-made synthetic communities.</title>
        <authorList>
            <person name="Afrizal A."/>
        </authorList>
    </citation>
    <scope>NUCLEOTIDE SEQUENCE</scope>
    <source>
        <strain evidence="9">DSM 28593</strain>
    </source>
</reference>
<dbReference type="GO" id="GO:0005886">
    <property type="term" value="C:plasma membrane"/>
    <property type="evidence" value="ECO:0007669"/>
    <property type="project" value="UniProtKB-SubCell"/>
</dbReference>
<proteinExistence type="inferred from homology"/>